<dbReference type="EMBL" id="AACHLB010000002">
    <property type="protein sequence ID" value="EAK5836362.1"/>
    <property type="molecule type" value="Genomic_DNA"/>
</dbReference>
<reference evidence="1" key="1">
    <citation type="submission" date="2018-05" db="EMBL/GenBank/DDBJ databases">
        <authorList>
            <consortium name="GenomeTrakr network: Whole genome sequencing for foodborne pathogen traceback"/>
        </authorList>
    </citation>
    <scope>NUCLEOTIDE SEQUENCE</scope>
    <source>
        <strain evidence="1">AK1117400155-2</strain>
    </source>
</reference>
<proteinExistence type="predicted"/>
<accession>A0A5T0Z411</accession>
<gene>
    <name evidence="1" type="ORF">APU83_01730</name>
</gene>
<evidence type="ECO:0000313" key="1">
    <source>
        <dbReference type="EMBL" id="EAK5836362.1"/>
    </source>
</evidence>
<name>A0A5T0Z411_CAMJU</name>
<dbReference type="AlphaFoldDB" id="A0A5T0Z411"/>
<organism evidence="1">
    <name type="scientific">Campylobacter jejuni</name>
    <dbReference type="NCBI Taxonomy" id="197"/>
    <lineage>
        <taxon>Bacteria</taxon>
        <taxon>Pseudomonadati</taxon>
        <taxon>Campylobacterota</taxon>
        <taxon>Epsilonproteobacteria</taxon>
        <taxon>Campylobacterales</taxon>
        <taxon>Campylobacteraceae</taxon>
        <taxon>Campylobacter</taxon>
    </lineage>
</organism>
<comment type="caution">
    <text evidence="1">The sequence shown here is derived from an EMBL/GenBank/DDBJ whole genome shotgun (WGS) entry which is preliminary data.</text>
</comment>
<protein>
    <submittedName>
        <fullName evidence="1">Uncharacterized protein</fullName>
    </submittedName>
</protein>
<sequence>MYRWEFNIFKNTFIDILAGALVHYEDNYSASNAIAPSDISLSKNNRLILNTKVEARIINNFEHYYLIVSNKINTTPL</sequence>